<dbReference type="OrthoDB" id="273654at2759"/>
<dbReference type="EMBL" id="FN554966">
    <property type="protein sequence ID" value="CBH10037.1"/>
    <property type="molecule type" value="Genomic_DNA"/>
</dbReference>
<accession>C9ZL28</accession>
<dbReference type="VEuPathDB" id="TriTrypDB:Tbg972.3.3780"/>
<dbReference type="KEGG" id="tbg:TbgDal_III3780"/>
<proteinExistence type="predicted"/>
<dbReference type="RefSeq" id="XP_011772327.1">
    <property type="nucleotide sequence ID" value="XM_011774025.1"/>
</dbReference>
<evidence type="ECO:0000256" key="1">
    <source>
        <dbReference type="SAM" id="MobiDB-lite"/>
    </source>
</evidence>
<name>C9ZL28_TRYB9</name>
<feature type="region of interest" description="Disordered" evidence="1">
    <location>
        <begin position="396"/>
        <end position="427"/>
    </location>
</feature>
<sequence length="427" mass="47657">MVYPFSKQPDHFRERRSLLLPLSLVAGSLFFGVRLYKWWSEYRESMEDEQLFGETSASPLLSLDGGFPPKVQSQTLSAREGSGFECSSGVLTQEERGEALRLARMLLGETPISDSSSLGSGESSDSGVTDVSLNYQIAVELEREARDSLTEAVVQGEVARAAARGRPLTLADYSTVLPLVVEYLEVSMDREELRARRAAKRLVDQQNGGLRFSSGAGRHGPDDFFINDVDEISRRVAQMRSADISKACADLFSRSEEMDRLLRAPANNRWDDCMEMDWGGDDEADLMAYLDQDDSAGYANRAEARVGAQLQRDLRTFDDEEMYDDDAQEEESEDLDDELEKADFERMLLSKLYLLAESVGMEDAACECRAKRHKEGEALGFGGGEPRQLDTVDDLEEDHLQISDDADSDTWETEGDFEEEEVESSGG</sequence>
<reference evidence="3" key="1">
    <citation type="journal article" date="2010" name="PLoS Negl. Trop. Dis.">
        <title>The genome sequence of Trypanosoma brucei gambiense, causative agent of chronic human african trypanosomiasis.</title>
        <authorList>
            <person name="Jackson A.P."/>
            <person name="Sanders M."/>
            <person name="Berry A."/>
            <person name="McQuillan J."/>
            <person name="Aslett M.A."/>
            <person name="Quail M.A."/>
            <person name="Chukualim B."/>
            <person name="Capewell P."/>
            <person name="MacLeod A."/>
            <person name="Melville S.E."/>
            <person name="Gibson W."/>
            <person name="Barry J.D."/>
            <person name="Berriman M."/>
            <person name="Hertz-Fowler C."/>
        </authorList>
    </citation>
    <scope>NUCLEOTIDE SEQUENCE [LARGE SCALE GENOMIC DNA]</scope>
    <source>
        <strain evidence="3">MHOM/CI/86/DAL972</strain>
    </source>
</reference>
<dbReference type="AlphaFoldDB" id="C9ZL28"/>
<gene>
    <name evidence="2" type="ORF">TbgDal_III3780</name>
</gene>
<feature type="compositionally biased region" description="Acidic residues" evidence="1">
    <location>
        <begin position="404"/>
        <end position="427"/>
    </location>
</feature>
<dbReference type="GeneID" id="23859169"/>
<dbReference type="Proteomes" id="UP000002316">
    <property type="component" value="Chromosome 3"/>
</dbReference>
<protein>
    <submittedName>
        <fullName evidence="2">Uncharacterized protein</fullName>
    </submittedName>
</protein>
<evidence type="ECO:0000313" key="2">
    <source>
        <dbReference type="EMBL" id="CBH10037.1"/>
    </source>
</evidence>
<evidence type="ECO:0000313" key="3">
    <source>
        <dbReference type="Proteomes" id="UP000002316"/>
    </source>
</evidence>
<organism evidence="2 3">
    <name type="scientific">Trypanosoma brucei gambiense (strain MHOM/CI/86/DAL972)</name>
    <dbReference type="NCBI Taxonomy" id="679716"/>
    <lineage>
        <taxon>Eukaryota</taxon>
        <taxon>Discoba</taxon>
        <taxon>Euglenozoa</taxon>
        <taxon>Kinetoplastea</taxon>
        <taxon>Metakinetoplastina</taxon>
        <taxon>Trypanosomatida</taxon>
        <taxon>Trypanosomatidae</taxon>
        <taxon>Trypanosoma</taxon>
    </lineage>
</organism>